<dbReference type="PANTHER" id="PTHR43792:SF1">
    <property type="entry name" value="N-ACETYLTRANSFERASE DOMAIN-CONTAINING PROTEIN"/>
    <property type="match status" value="1"/>
</dbReference>
<dbReference type="GeneID" id="77134132"/>
<keyword evidence="2" id="KW-0808">Transferase</keyword>
<dbReference type="Proteomes" id="UP000005089">
    <property type="component" value="Unassembled WGS sequence"/>
</dbReference>
<dbReference type="Gene3D" id="3.40.630.30">
    <property type="match status" value="1"/>
</dbReference>
<evidence type="ECO:0000259" key="1">
    <source>
        <dbReference type="PROSITE" id="PS51186"/>
    </source>
</evidence>
<reference evidence="2 3" key="1">
    <citation type="submission" date="2009-02" db="EMBL/GenBank/DDBJ databases">
        <title>The Genome Sequence of Oxalobacter formigenes OXCC13.</title>
        <authorList>
            <consortium name="The Broad Institute Genome Sequencing Platform"/>
            <person name="Ward D."/>
            <person name="Young S.K."/>
            <person name="Kodira C.D."/>
            <person name="Zeng Q."/>
            <person name="Koehrsen M."/>
            <person name="Alvarado L."/>
            <person name="Berlin A."/>
            <person name="Borenstein D."/>
            <person name="Chen Z."/>
            <person name="Engels R."/>
            <person name="Freedman E."/>
            <person name="Gellesch M."/>
            <person name="Goldberg J."/>
            <person name="Griggs A."/>
            <person name="Gujja S."/>
            <person name="Heiman D."/>
            <person name="Hepburn T."/>
            <person name="Howarth C."/>
            <person name="Jen D."/>
            <person name="Larson L."/>
            <person name="Lewis B."/>
            <person name="Mehta T."/>
            <person name="Park D."/>
            <person name="Pearson M."/>
            <person name="Roberts A."/>
            <person name="Saif S."/>
            <person name="Shea T."/>
            <person name="Shenoy N."/>
            <person name="Sisk P."/>
            <person name="Stolte C."/>
            <person name="Sykes S."/>
            <person name="Walk T."/>
            <person name="White J."/>
            <person name="Yandava C."/>
            <person name="Allison M.J."/>
            <person name="Lander E."/>
            <person name="Nusbaum C."/>
            <person name="Galagan J."/>
            <person name="Birren B."/>
        </authorList>
    </citation>
    <scope>NUCLEOTIDE SEQUENCE [LARGE SCALE GENOMIC DNA]</scope>
    <source>
        <strain evidence="2 3">OXCC13</strain>
    </source>
</reference>
<sequence>MLLETERLVLRKITRKDFPDLCKMLQDADVMWAYEHAFTDLEVTVWLERQLERYRENGFGLMAVILKATNELIGQTGITLQDWNGRHVPEIGYIFNKAHWHMGYAIEAASACKQYAFETLGFNEVYSIIRDNNIPSQKVATRNGMEKIGETIKFYYNVYMPHTIYRITRDEYRNSNQDFLDEK</sequence>
<evidence type="ECO:0000313" key="3">
    <source>
        <dbReference type="Proteomes" id="UP000005089"/>
    </source>
</evidence>
<keyword evidence="3" id="KW-1185">Reference proteome</keyword>
<accession>C3XCA7</accession>
<name>C3XCA7_OXAFO</name>
<proteinExistence type="predicted"/>
<organism evidence="2 3">
    <name type="scientific">Oxalobacter formigenes OXCC13</name>
    <dbReference type="NCBI Taxonomy" id="556269"/>
    <lineage>
        <taxon>Bacteria</taxon>
        <taxon>Pseudomonadati</taxon>
        <taxon>Pseudomonadota</taxon>
        <taxon>Betaproteobacteria</taxon>
        <taxon>Burkholderiales</taxon>
        <taxon>Oxalobacteraceae</taxon>
        <taxon>Oxalobacter</taxon>
    </lineage>
</organism>
<dbReference type="InterPro" id="IPR016181">
    <property type="entry name" value="Acyl_CoA_acyltransferase"/>
</dbReference>
<dbReference type="PROSITE" id="PS51186">
    <property type="entry name" value="GNAT"/>
    <property type="match status" value="1"/>
</dbReference>
<dbReference type="GO" id="GO:0016747">
    <property type="term" value="F:acyltransferase activity, transferring groups other than amino-acyl groups"/>
    <property type="evidence" value="ECO:0007669"/>
    <property type="project" value="InterPro"/>
</dbReference>
<dbReference type="Pfam" id="PF13302">
    <property type="entry name" value="Acetyltransf_3"/>
    <property type="match status" value="1"/>
</dbReference>
<dbReference type="EMBL" id="GG658170">
    <property type="protein sequence ID" value="EEO30833.1"/>
    <property type="molecule type" value="Genomic_DNA"/>
</dbReference>
<dbReference type="InterPro" id="IPR000182">
    <property type="entry name" value="GNAT_dom"/>
</dbReference>
<dbReference type="RefSeq" id="WP_005882322.1">
    <property type="nucleotide sequence ID" value="NZ_CP019430.1"/>
</dbReference>
<evidence type="ECO:0000313" key="2">
    <source>
        <dbReference type="EMBL" id="EEO30833.1"/>
    </source>
</evidence>
<dbReference type="PANTHER" id="PTHR43792">
    <property type="entry name" value="GNAT FAMILY, PUTATIVE (AFU_ORTHOLOGUE AFUA_3G00765)-RELATED-RELATED"/>
    <property type="match status" value="1"/>
</dbReference>
<dbReference type="HOGENOM" id="CLU_013985_3_1_4"/>
<dbReference type="SUPFAM" id="SSF55729">
    <property type="entry name" value="Acyl-CoA N-acyltransferases (Nat)"/>
    <property type="match status" value="1"/>
</dbReference>
<gene>
    <name evidence="2" type="ORF">OFBG_01861</name>
</gene>
<dbReference type="eggNOG" id="COG1670">
    <property type="taxonomic scope" value="Bacteria"/>
</dbReference>
<feature type="domain" description="N-acetyltransferase" evidence="1">
    <location>
        <begin position="8"/>
        <end position="165"/>
    </location>
</feature>
<dbReference type="STRING" id="847.BRW83_0224"/>
<dbReference type="InterPro" id="IPR051531">
    <property type="entry name" value="N-acetyltransferase"/>
</dbReference>
<protein>
    <submittedName>
        <fullName evidence="2">Acetyltransferase, GNAT family</fullName>
    </submittedName>
</protein>
<dbReference type="OrthoDB" id="9801656at2"/>
<dbReference type="AlphaFoldDB" id="C3XCA7"/>